<dbReference type="PANTHER" id="PTHR33418:SF1">
    <property type="entry name" value="HELICASE-ASSOCIATED DOMAIN-CONTAINING PROTEIN"/>
    <property type="match status" value="1"/>
</dbReference>
<sequence length="403" mass="45907">MPSPEITYQEVAATTTTAASSTSERTKRSAAVQAQQAIQQDTNILNEVAAISIPPSGANDDSAFHRFIEEERQAELQEQEDQRNNVLDKKVARRLAIAYLFVNKYDAPSDPKEWQGKGGICAKIRNDLGIHRDSRVSYVFEDVLECMKNGAKYTGFYNGDKKVKRDPLGNVFMKNITLLKKFKEEYGHCNVFKQYKNFKPNMFDEKSAKNLRNFVQSCRTEYRRKNEGTSSNMNQERIQLLEELGFEWSKGPKRTYTWEERFDWLKRYSEDHDPNISQKFKGGLDGMGEWVLKNRRLYRLGKLAQDKIQKLESIGFKWSLRNRGGPLEERMAKVARASNTSDVSESASMAKVARASNASDVSESASMAKVARASNASDVTESTSTLNDCFEGNLHQVFFSERN</sequence>
<feature type="domain" description="Helicase-associated" evidence="2">
    <location>
        <begin position="256"/>
        <end position="316"/>
    </location>
</feature>
<evidence type="ECO:0000256" key="1">
    <source>
        <dbReference type="SAM" id="MobiDB-lite"/>
    </source>
</evidence>
<gene>
    <name evidence="3" type="ORF">CTEN210_00382</name>
</gene>
<dbReference type="Proteomes" id="UP001054902">
    <property type="component" value="Unassembled WGS sequence"/>
</dbReference>
<feature type="compositionally biased region" description="Low complexity" evidence="1">
    <location>
        <begin position="12"/>
        <end position="34"/>
    </location>
</feature>
<name>A0AAD3GYX0_9STRA</name>
<organism evidence="3 4">
    <name type="scientific">Chaetoceros tenuissimus</name>
    <dbReference type="NCBI Taxonomy" id="426638"/>
    <lineage>
        <taxon>Eukaryota</taxon>
        <taxon>Sar</taxon>
        <taxon>Stramenopiles</taxon>
        <taxon>Ochrophyta</taxon>
        <taxon>Bacillariophyta</taxon>
        <taxon>Coscinodiscophyceae</taxon>
        <taxon>Chaetocerotophycidae</taxon>
        <taxon>Chaetocerotales</taxon>
        <taxon>Chaetocerotaceae</taxon>
        <taxon>Chaetoceros</taxon>
    </lineage>
</organism>
<dbReference type="InterPro" id="IPR005114">
    <property type="entry name" value="Helicase_assoc"/>
</dbReference>
<dbReference type="PANTHER" id="PTHR33418">
    <property type="entry name" value="HELICASE-ASSOCIATED"/>
    <property type="match status" value="1"/>
</dbReference>
<dbReference type="EMBL" id="BLLK01000019">
    <property type="protein sequence ID" value="GFH43908.1"/>
    <property type="molecule type" value="Genomic_DNA"/>
</dbReference>
<proteinExistence type="predicted"/>
<comment type="caution">
    <text evidence="3">The sequence shown here is derived from an EMBL/GenBank/DDBJ whole genome shotgun (WGS) entry which is preliminary data.</text>
</comment>
<evidence type="ECO:0000313" key="4">
    <source>
        <dbReference type="Proteomes" id="UP001054902"/>
    </source>
</evidence>
<evidence type="ECO:0000313" key="3">
    <source>
        <dbReference type="EMBL" id="GFH43908.1"/>
    </source>
</evidence>
<dbReference type="AlphaFoldDB" id="A0AAD3GYX0"/>
<reference evidence="3 4" key="1">
    <citation type="journal article" date="2021" name="Sci. Rep.">
        <title>The genome of the diatom Chaetoceros tenuissimus carries an ancient integrated fragment of an extant virus.</title>
        <authorList>
            <person name="Hongo Y."/>
            <person name="Kimura K."/>
            <person name="Takaki Y."/>
            <person name="Yoshida Y."/>
            <person name="Baba S."/>
            <person name="Kobayashi G."/>
            <person name="Nagasaki K."/>
            <person name="Hano T."/>
            <person name="Tomaru Y."/>
        </authorList>
    </citation>
    <scope>NUCLEOTIDE SEQUENCE [LARGE SCALE GENOMIC DNA]</scope>
    <source>
        <strain evidence="3 4">NIES-3715</strain>
    </source>
</reference>
<feature type="domain" description="Helicase-associated" evidence="2">
    <location>
        <begin position="172"/>
        <end position="246"/>
    </location>
</feature>
<dbReference type="Gene3D" id="6.10.140.530">
    <property type="match status" value="2"/>
</dbReference>
<keyword evidence="4" id="KW-1185">Reference proteome</keyword>
<protein>
    <recommendedName>
        <fullName evidence="2">Helicase-associated domain-containing protein</fullName>
    </recommendedName>
</protein>
<evidence type="ECO:0000259" key="2">
    <source>
        <dbReference type="Pfam" id="PF03457"/>
    </source>
</evidence>
<accession>A0AAD3GYX0</accession>
<dbReference type="Pfam" id="PF03457">
    <property type="entry name" value="HA"/>
    <property type="match status" value="2"/>
</dbReference>
<feature type="region of interest" description="Disordered" evidence="1">
    <location>
        <begin position="1"/>
        <end position="34"/>
    </location>
</feature>